<proteinExistence type="predicted"/>
<organism evidence="2 3">
    <name type="scientific">Plasmodium ovale curtisi</name>
    <dbReference type="NCBI Taxonomy" id="864141"/>
    <lineage>
        <taxon>Eukaryota</taxon>
        <taxon>Sar</taxon>
        <taxon>Alveolata</taxon>
        <taxon>Apicomplexa</taxon>
        <taxon>Aconoidasida</taxon>
        <taxon>Haemosporida</taxon>
        <taxon>Plasmodiidae</taxon>
        <taxon>Plasmodium</taxon>
        <taxon>Plasmodium (Plasmodium)</taxon>
    </lineage>
</organism>
<dbReference type="Proteomes" id="UP000078560">
    <property type="component" value="Unassembled WGS sequence"/>
</dbReference>
<reference evidence="3 4" key="1">
    <citation type="submission" date="2016-05" db="EMBL/GenBank/DDBJ databases">
        <authorList>
            <person name="Naeem Raeece"/>
        </authorList>
    </citation>
    <scope>NUCLEOTIDE SEQUENCE [LARGE SCALE GENOMIC DNA]</scope>
</reference>
<evidence type="ECO:0000313" key="2">
    <source>
        <dbReference type="EMBL" id="SBS91427.1"/>
    </source>
</evidence>
<evidence type="ECO:0000313" key="4">
    <source>
        <dbReference type="Proteomes" id="UP000078560"/>
    </source>
</evidence>
<reference evidence="2" key="2">
    <citation type="submission" date="2016-05" db="EMBL/GenBank/DDBJ databases">
        <authorList>
            <person name="Lavstsen T."/>
            <person name="Jespersen J.S."/>
        </authorList>
    </citation>
    <scope>NUCLEOTIDE SEQUENCE [LARGE SCALE GENOMIC DNA]</scope>
</reference>
<dbReference type="Pfam" id="PF04938">
    <property type="entry name" value="SIP1"/>
    <property type="match status" value="1"/>
</dbReference>
<dbReference type="InterPro" id="IPR035426">
    <property type="entry name" value="Gemin2/Brr1"/>
</dbReference>
<dbReference type="EMBL" id="FLQU01000310">
    <property type="protein sequence ID" value="SBS83798.1"/>
    <property type="molecule type" value="Genomic_DNA"/>
</dbReference>
<dbReference type="VEuPathDB" id="PlasmoDB:PocGH01_09036100"/>
<accession>A0A1A8WJI9</accession>
<sequence>MSKQDSILQSEAFSLEEIYQSDITDEQNKMIIEFMRNMQEERDLLPRIVCADNITEENKKKNICKDDNSTSRIHQIFNIIDRFSKREQITYFSKGWTPELRLTIIQYVRNLRSYIHKKYNRKIIDTSNYFTSNCAILSQLQKNENLLSTFSTKPLCVHLYIYGINYKQIIYYIDVITDHLKEEMEENLFLYIWLVYLLILLDSLQAVDMDVSSNLQNIKRFCIKKIESIHENRARERVENYVNFLTHFNCKWGTVDCSFSPHCPIDVFYLIYFIITDIFNQK</sequence>
<dbReference type="Proteomes" id="UP000078546">
    <property type="component" value="Unassembled WGS sequence"/>
</dbReference>
<evidence type="ECO:0000313" key="3">
    <source>
        <dbReference type="Proteomes" id="UP000078546"/>
    </source>
</evidence>
<name>A0A1A8WJI9_PLAOA</name>
<dbReference type="AlphaFoldDB" id="A0A1A8WJI9"/>
<dbReference type="EMBL" id="FLQV01000381">
    <property type="protein sequence ID" value="SBS91427.1"/>
    <property type="molecule type" value="Genomic_DNA"/>
</dbReference>
<gene>
    <name evidence="2" type="ORF">POVCU1_020610</name>
    <name evidence="1" type="ORF">POVCU2_0022910</name>
</gene>
<dbReference type="GO" id="GO:0000387">
    <property type="term" value="P:spliceosomal snRNP assembly"/>
    <property type="evidence" value="ECO:0007669"/>
    <property type="project" value="InterPro"/>
</dbReference>
<evidence type="ECO:0000313" key="1">
    <source>
        <dbReference type="EMBL" id="SBS83798.1"/>
    </source>
</evidence>
<protein>
    <submittedName>
        <fullName evidence="2">Uncharacterized protein</fullName>
    </submittedName>
</protein>